<dbReference type="Proteomes" id="UP000719766">
    <property type="component" value="Unassembled WGS sequence"/>
</dbReference>
<accession>A0A9P7J391</accession>
<name>A0A9P7J391_9AGAM</name>
<dbReference type="EMBL" id="JABBWE010000009">
    <property type="protein sequence ID" value="KAG1800484.1"/>
    <property type="molecule type" value="Genomic_DNA"/>
</dbReference>
<proteinExistence type="predicted"/>
<sequence length="448" mass="50787">MMLVDSVPSVDDNACIYGIHPPSLQYFAGTPAVCVSFVGYLWIGTQPMLYPLYCPPASLDDLKLKLSLFAYLHAPMSHGTPYEREGKEVPVFVLALPEIMPFLNLPWLRGKFSSDSAIYGVYDHVGVAREHEPETLIHFAQYPYGYYLPSDQSVNGSESILQTTWKETARHSLQRIMTTCPNWRRGLAYLRILMRVHVCCGHSDNPHILVTADYADRRRELLRVCWPQALIRADVASENLETVLTKDTQVPMSESAILALALPWMSQFMYDNRRVAICSMDDSRIFGLGNFFGLAQRHCIVDLLQMFIRPYAHSLPLSVNSFVKFLENQMAKELVYHVIFRTTATCRVRLTIADFEPQIFRNATNPPVDTLALIGSCCYQALLARLVAIWGTIDFMPDYPSASQVHTELRDTAILLILQVEDPQYVPFMGKLGELCTITEADVYRIGR</sequence>
<dbReference type="OrthoDB" id="2686392at2759"/>
<reference evidence="1" key="1">
    <citation type="journal article" date="2020" name="New Phytol.">
        <title>Comparative genomics reveals dynamic genome evolution in host specialist ectomycorrhizal fungi.</title>
        <authorList>
            <person name="Lofgren L.A."/>
            <person name="Nguyen N.H."/>
            <person name="Vilgalys R."/>
            <person name="Ruytinx J."/>
            <person name="Liao H.L."/>
            <person name="Branco S."/>
            <person name="Kuo A."/>
            <person name="LaButti K."/>
            <person name="Lipzen A."/>
            <person name="Andreopoulos W."/>
            <person name="Pangilinan J."/>
            <person name="Riley R."/>
            <person name="Hundley H."/>
            <person name="Na H."/>
            <person name="Barry K."/>
            <person name="Grigoriev I.V."/>
            <person name="Stajich J.E."/>
            <person name="Kennedy P.G."/>
        </authorList>
    </citation>
    <scope>NUCLEOTIDE SEQUENCE</scope>
    <source>
        <strain evidence="1">S12</strain>
    </source>
</reference>
<dbReference type="AlphaFoldDB" id="A0A9P7J391"/>
<organism evidence="1 2">
    <name type="scientific">Suillus plorans</name>
    <dbReference type="NCBI Taxonomy" id="116603"/>
    <lineage>
        <taxon>Eukaryota</taxon>
        <taxon>Fungi</taxon>
        <taxon>Dikarya</taxon>
        <taxon>Basidiomycota</taxon>
        <taxon>Agaricomycotina</taxon>
        <taxon>Agaricomycetes</taxon>
        <taxon>Agaricomycetidae</taxon>
        <taxon>Boletales</taxon>
        <taxon>Suillineae</taxon>
        <taxon>Suillaceae</taxon>
        <taxon>Suillus</taxon>
    </lineage>
</organism>
<dbReference type="RefSeq" id="XP_041164470.1">
    <property type="nucleotide sequence ID" value="XM_041305953.1"/>
</dbReference>
<evidence type="ECO:0000313" key="2">
    <source>
        <dbReference type="Proteomes" id="UP000719766"/>
    </source>
</evidence>
<protein>
    <submittedName>
        <fullName evidence="1">Uncharacterized protein</fullName>
    </submittedName>
</protein>
<keyword evidence="2" id="KW-1185">Reference proteome</keyword>
<gene>
    <name evidence="1" type="ORF">HD556DRAFT_1439322</name>
</gene>
<evidence type="ECO:0000313" key="1">
    <source>
        <dbReference type="EMBL" id="KAG1800484.1"/>
    </source>
</evidence>
<dbReference type="GeneID" id="64599717"/>
<comment type="caution">
    <text evidence="1">The sequence shown here is derived from an EMBL/GenBank/DDBJ whole genome shotgun (WGS) entry which is preliminary data.</text>
</comment>